<evidence type="ECO:0000313" key="3">
    <source>
        <dbReference type="Proteomes" id="UP001595843"/>
    </source>
</evidence>
<dbReference type="Proteomes" id="UP001595843">
    <property type="component" value="Unassembled WGS sequence"/>
</dbReference>
<organism evidence="2 3">
    <name type="scientific">Salinithrix halophila</name>
    <dbReference type="NCBI Taxonomy" id="1485204"/>
    <lineage>
        <taxon>Bacteria</taxon>
        <taxon>Bacillati</taxon>
        <taxon>Bacillota</taxon>
        <taxon>Bacilli</taxon>
        <taxon>Bacillales</taxon>
        <taxon>Thermoactinomycetaceae</taxon>
        <taxon>Salinithrix</taxon>
    </lineage>
</organism>
<comment type="caution">
    <text evidence="2">The sequence shown here is derived from an EMBL/GenBank/DDBJ whole genome shotgun (WGS) entry which is preliminary data.</text>
</comment>
<evidence type="ECO:0000256" key="1">
    <source>
        <dbReference type="SAM" id="Phobius"/>
    </source>
</evidence>
<dbReference type="InterPro" id="IPR011042">
    <property type="entry name" value="6-blade_b-propeller_TolB-like"/>
</dbReference>
<proteinExistence type="predicted"/>
<reference evidence="3" key="1">
    <citation type="journal article" date="2019" name="Int. J. Syst. Evol. Microbiol.">
        <title>The Global Catalogue of Microorganisms (GCM) 10K type strain sequencing project: providing services to taxonomists for standard genome sequencing and annotation.</title>
        <authorList>
            <consortium name="The Broad Institute Genomics Platform"/>
            <consortium name="The Broad Institute Genome Sequencing Center for Infectious Disease"/>
            <person name="Wu L."/>
            <person name="Ma J."/>
        </authorList>
    </citation>
    <scope>NUCLEOTIDE SEQUENCE [LARGE SCALE GENOMIC DNA]</scope>
    <source>
        <strain evidence="3">IBRC-M 10813</strain>
    </source>
</reference>
<dbReference type="Gene3D" id="2.120.10.30">
    <property type="entry name" value="TolB, C-terminal domain"/>
    <property type="match status" value="1"/>
</dbReference>
<name>A0ABV8JG42_9BACL</name>
<sequence length="464" mass="53669">MQEKQAEQSNNPFRKFSFLRLRFERWLTVGTIFLLLCAGLFWVVWSWEGDETPEVLQEAVFSEVVPYLYENDRFYFRGKTGGRRGNFVFDLKKGRLQKEDWTRHYGDNHHSYHLGKNRRLFVNNTGNSPSIFLDSGSGRRPLLVSLPLVQQPLSISPQGDAFVYVDSGKNALNLQLYQLDKGRSLLLEKGIADKEAQNIQIDWSPNGRYLLADGCRIYRVSDGRMIRRLSGGSAVWSPKGKVLAYISQSQSVPLKKGAKGPVLQGKEMRLWNVETSRGRTLYRAGDKEWILQRAVWDPNGRYLTFPTGRQENEKIYYEQVHVMDGKMFHYIEGEQNLLPTRLENLRLSEDGNYLSYAVNGILKLINLQTQESRSYDVYPQEKKNRSEYVRYDPGGVWLGQTHEILYVGEGMEEKEIYHTSAEVLGFYLSSQRDKLLVMEETEKGLKLRLVALPRDKKTARIQPD</sequence>
<evidence type="ECO:0000313" key="2">
    <source>
        <dbReference type="EMBL" id="MFC4077668.1"/>
    </source>
</evidence>
<dbReference type="SUPFAM" id="SSF82171">
    <property type="entry name" value="DPP6 N-terminal domain-like"/>
    <property type="match status" value="1"/>
</dbReference>
<keyword evidence="3" id="KW-1185">Reference proteome</keyword>
<keyword evidence="1" id="KW-0472">Membrane</keyword>
<feature type="transmembrane region" description="Helical" evidence="1">
    <location>
        <begin position="26"/>
        <end position="47"/>
    </location>
</feature>
<keyword evidence="1" id="KW-0812">Transmembrane</keyword>
<protein>
    <submittedName>
        <fullName evidence="2">TolB family protein</fullName>
    </submittedName>
</protein>
<keyword evidence="1" id="KW-1133">Transmembrane helix</keyword>
<accession>A0ABV8JG42</accession>
<gene>
    <name evidence="2" type="ORF">ACFOUO_12750</name>
</gene>
<dbReference type="RefSeq" id="WP_380705474.1">
    <property type="nucleotide sequence ID" value="NZ_JBHSAP010000015.1"/>
</dbReference>
<dbReference type="EMBL" id="JBHSAP010000015">
    <property type="protein sequence ID" value="MFC4077668.1"/>
    <property type="molecule type" value="Genomic_DNA"/>
</dbReference>